<dbReference type="GO" id="GO:0003676">
    <property type="term" value="F:nucleic acid binding"/>
    <property type="evidence" value="ECO:0007669"/>
    <property type="project" value="InterPro"/>
</dbReference>
<dbReference type="InterPro" id="IPR007632">
    <property type="entry name" value="Anoctamin"/>
</dbReference>
<dbReference type="RefSeq" id="XP_004999030.1">
    <property type="nucleotide sequence ID" value="XM_004998973.1"/>
</dbReference>
<keyword evidence="11" id="KW-1185">Reference proteome</keyword>
<evidence type="ECO:0000256" key="3">
    <source>
        <dbReference type="ARBA" id="ARBA00022692"/>
    </source>
</evidence>
<dbReference type="eggNOG" id="KOG0542">
    <property type="taxonomic scope" value="Eukaryota"/>
</dbReference>
<comment type="subcellular location">
    <subcellularLocation>
        <location evidence="1">Cell membrane</location>
        <topology evidence="1">Multi-pass membrane protein</topology>
    </subcellularLocation>
</comment>
<evidence type="ECO:0000256" key="2">
    <source>
        <dbReference type="ARBA" id="ARBA00022475"/>
    </source>
</evidence>
<dbReference type="SUPFAM" id="SSF53098">
    <property type="entry name" value="Ribonuclease H-like"/>
    <property type="match status" value="1"/>
</dbReference>
<dbReference type="AlphaFoldDB" id="F2TWL5"/>
<evidence type="ECO:0000256" key="4">
    <source>
        <dbReference type="ARBA" id="ARBA00022989"/>
    </source>
</evidence>
<dbReference type="OMA" id="WKQRVRT"/>
<feature type="signal peptide" evidence="8">
    <location>
        <begin position="1"/>
        <end position="17"/>
    </location>
</feature>
<gene>
    <name evidence="10" type="ORF">PTSG_11592</name>
</gene>
<dbReference type="PANTHER" id="PTHR12308:SF84">
    <property type="entry name" value="ANOCTAMIN"/>
    <property type="match status" value="1"/>
</dbReference>
<evidence type="ECO:0000256" key="1">
    <source>
        <dbReference type="ARBA" id="ARBA00004651"/>
    </source>
</evidence>
<dbReference type="Pfam" id="PF00929">
    <property type="entry name" value="RNase_T"/>
    <property type="match status" value="1"/>
</dbReference>
<reference evidence="10" key="1">
    <citation type="submission" date="2009-08" db="EMBL/GenBank/DDBJ databases">
        <title>Annotation of Salpingoeca rosetta.</title>
        <authorList>
            <consortium name="The Broad Institute Genome Sequencing Platform"/>
            <person name="Russ C."/>
            <person name="Cuomo C."/>
            <person name="Burger G."/>
            <person name="Gray M.W."/>
            <person name="Holland P.W.H."/>
            <person name="King N."/>
            <person name="Lang F.B.F."/>
            <person name="Roger A.J."/>
            <person name="Ruiz-Trillo I."/>
            <person name="Young S.K."/>
            <person name="Zeng Q."/>
            <person name="Gargeya S."/>
            <person name="Alvarado L."/>
            <person name="Berlin A."/>
            <person name="Chapman S.B."/>
            <person name="Chen Z."/>
            <person name="Freedman E."/>
            <person name="Gellesch M."/>
            <person name="Goldberg J."/>
            <person name="Griggs A."/>
            <person name="Gujja S."/>
            <person name="Heilman E."/>
            <person name="Heiman D."/>
            <person name="Howarth C."/>
            <person name="Mehta T."/>
            <person name="Neiman D."/>
            <person name="Pearson M."/>
            <person name="Roberts A."/>
            <person name="Saif S."/>
            <person name="Shea T."/>
            <person name="Shenoy N."/>
            <person name="Sisk P."/>
            <person name="Stolte C."/>
            <person name="Sykes S."/>
            <person name="White J."/>
            <person name="Yandava C."/>
            <person name="Haas B."/>
            <person name="Nusbaum C."/>
            <person name="Birren B."/>
        </authorList>
    </citation>
    <scope>NUCLEOTIDE SEQUENCE [LARGE SCALE GENOMIC DNA]</scope>
    <source>
        <strain evidence="10">ATCC 50818</strain>
    </source>
</reference>
<keyword evidence="3 7" id="KW-0812">Transmembrane</keyword>
<keyword evidence="5 7" id="KW-0472">Membrane</keyword>
<dbReference type="InterPro" id="IPR049452">
    <property type="entry name" value="Anoctamin_TM"/>
</dbReference>
<feature type="transmembrane region" description="Helical" evidence="7">
    <location>
        <begin position="566"/>
        <end position="589"/>
    </location>
</feature>
<dbReference type="PANTHER" id="PTHR12308">
    <property type="entry name" value="ANOCTAMIN"/>
    <property type="match status" value="1"/>
</dbReference>
<dbReference type="InParanoid" id="F2TWL5"/>
<dbReference type="Pfam" id="PF16178">
    <property type="entry name" value="Anoct_dimer"/>
    <property type="match status" value="1"/>
</dbReference>
<evidence type="ECO:0000313" key="11">
    <source>
        <dbReference type="Proteomes" id="UP000007799"/>
    </source>
</evidence>
<feature type="transmembrane region" description="Helical" evidence="7">
    <location>
        <begin position="609"/>
        <end position="629"/>
    </location>
</feature>
<dbReference type="InterPro" id="IPR012337">
    <property type="entry name" value="RNaseH-like_sf"/>
</dbReference>
<dbReference type="InterPro" id="IPR047201">
    <property type="entry name" value="ERI-1_3'hExo-like"/>
</dbReference>
<dbReference type="Gene3D" id="3.30.420.10">
    <property type="entry name" value="Ribonuclease H-like superfamily/Ribonuclease H"/>
    <property type="match status" value="1"/>
</dbReference>
<dbReference type="InterPro" id="IPR036397">
    <property type="entry name" value="RNaseH_sf"/>
</dbReference>
<dbReference type="Pfam" id="PF04547">
    <property type="entry name" value="Anoctamin"/>
    <property type="match status" value="1"/>
</dbReference>
<feature type="transmembrane region" description="Helical" evidence="7">
    <location>
        <begin position="656"/>
        <end position="674"/>
    </location>
</feature>
<evidence type="ECO:0000259" key="9">
    <source>
        <dbReference type="SMART" id="SM00479"/>
    </source>
</evidence>
<dbReference type="OrthoDB" id="296386at2759"/>
<dbReference type="eggNOG" id="KOG2514">
    <property type="taxonomic scope" value="Eukaryota"/>
</dbReference>
<dbReference type="GO" id="GO:0046983">
    <property type="term" value="F:protein dimerization activity"/>
    <property type="evidence" value="ECO:0007669"/>
    <property type="project" value="InterPro"/>
</dbReference>
<evidence type="ECO:0000256" key="5">
    <source>
        <dbReference type="ARBA" id="ARBA00023136"/>
    </source>
</evidence>
<feature type="transmembrane region" description="Helical" evidence="7">
    <location>
        <begin position="776"/>
        <end position="798"/>
    </location>
</feature>
<dbReference type="InterPro" id="IPR013520">
    <property type="entry name" value="Ribonucl_H"/>
</dbReference>
<proteinExistence type="predicted"/>
<evidence type="ECO:0000256" key="8">
    <source>
        <dbReference type="SAM" id="SignalP"/>
    </source>
</evidence>
<evidence type="ECO:0000313" key="10">
    <source>
        <dbReference type="EMBL" id="EGD72461.1"/>
    </source>
</evidence>
<feature type="transmembrane region" description="Helical" evidence="7">
    <location>
        <begin position="916"/>
        <end position="937"/>
    </location>
</feature>
<dbReference type="SMART" id="SM00479">
    <property type="entry name" value="EXOIII"/>
    <property type="match status" value="1"/>
</dbReference>
<dbReference type="GeneID" id="16067436"/>
<name>F2TWL5_SALR5</name>
<accession>F2TWL5</accession>
<sequence length="978" mass="112161">MWCLLLLQPSPITCTMSLWCTCRLSKKHGKDATFICVVDFEATCEEDDANFPHEIIEFPLVIIDVHRKEIVEKQQFYCRPVFNPILSPFCTQLTGIKQESVDSAAEFPHVLDQVMAILDKYRSHDAGHKLLLASDGPWDFRNFFQWQCRASSVPAPALMHQWLDIRKAFRACRGGVKRRGDQLLNMLSKTSDDPSEVKQVRKRGIFLQSLRDLGFELETECSPDGELLFIKVHAPFELLLQEAEKSKIKKTLKPEASSHLQELLVQKSFADRLFLSLSPAQYLTRLQPDVEEEPDSFSADFRMCIRDQFENIEDEDKFFTSGERSSLVWEKLTRVPYGAKDSQVGIKKLLTNGTFAAAFPLHDGPHKIDPDDPDPYDKGREVNDRKTLYEVWGQLKLCFIFQPYDLIRKYFGVKIGLYFAWLGFYTYALLVPGILGFIVFINGLANYRQQRDAIDVCESNFTMCPLCNEGCERWNLTEACNMYQASYWFDNEATIAFAFFMSVWASIFIDFWKRRNAELGYDWDVLDFAEEERDRPQFRGTTKRKNPVTGKEEKYYPGYKRSVKQVGSFATMVVMLAVVIIIVFSVIVYRIAVRAALAAQLDGSQASTITAVTAGVINLAGIVLMNQVYGRLAVTLTDWENHQKESEYEGSLTSKIFLFSFVNSFASIFYIAFFKGKFVGRPGAYTKLLGYRQDECPPYGCMLELTIQLAIIMVGRQIINNIVEMLLPAVMRKVRNIMAPKELKEKARRLLPWENEYLNLAPFPQYGMFPEYLEMILQFGFLSLFVSAFSLAPFFALLNNILEIRIDAHKLLTVYRRPPAQRAANIGIWDEVMTFISYFSVLTNGLVIAFSSNFIPREVWRYAHDGTLHGYIDAIYPLSPVDPADDPDFANCHYFGLREADGTRGQFYYEVIAARLGFLIIFEHIVFLCKFLFQWLIPDVPQAVTLAVKREEYLARLALDSALDDEVADHNQSHETTS</sequence>
<keyword evidence="4 7" id="KW-1133">Transmembrane helix</keyword>
<dbReference type="FunCoup" id="F2TWL5">
    <property type="interactions" value="136"/>
</dbReference>
<dbReference type="CDD" id="cd06133">
    <property type="entry name" value="ERI-1_3'hExo_like"/>
    <property type="match status" value="1"/>
</dbReference>
<feature type="domain" description="Exonuclease" evidence="9">
    <location>
        <begin position="34"/>
        <end position="215"/>
    </location>
</feature>
<protein>
    <recommendedName>
        <fullName evidence="9">Exonuclease domain-containing protein</fullName>
    </recommendedName>
</protein>
<dbReference type="EMBL" id="GL832955">
    <property type="protein sequence ID" value="EGD72461.1"/>
    <property type="molecule type" value="Genomic_DNA"/>
</dbReference>
<evidence type="ECO:0000256" key="6">
    <source>
        <dbReference type="ARBA" id="ARBA00023180"/>
    </source>
</evidence>
<dbReference type="KEGG" id="sre:PTSG_11592"/>
<keyword evidence="8" id="KW-0732">Signal</keyword>
<dbReference type="GO" id="GO:0005886">
    <property type="term" value="C:plasma membrane"/>
    <property type="evidence" value="ECO:0007669"/>
    <property type="project" value="UniProtKB-SubCell"/>
</dbReference>
<keyword evidence="2" id="KW-1003">Cell membrane</keyword>
<feature type="chain" id="PRO_5003287023" description="Exonuclease domain-containing protein" evidence="8">
    <location>
        <begin position="18"/>
        <end position="978"/>
    </location>
</feature>
<organism evidence="11">
    <name type="scientific">Salpingoeca rosetta (strain ATCC 50818 / BSB-021)</name>
    <dbReference type="NCBI Taxonomy" id="946362"/>
    <lineage>
        <taxon>Eukaryota</taxon>
        <taxon>Choanoflagellata</taxon>
        <taxon>Craspedida</taxon>
        <taxon>Salpingoecidae</taxon>
        <taxon>Salpingoeca</taxon>
    </lineage>
</organism>
<feature type="transmembrane region" description="Helical" evidence="7">
    <location>
        <begin position="418"/>
        <end position="441"/>
    </location>
</feature>
<dbReference type="InterPro" id="IPR032394">
    <property type="entry name" value="Anoct_dimer"/>
</dbReference>
<evidence type="ECO:0000256" key="7">
    <source>
        <dbReference type="SAM" id="Phobius"/>
    </source>
</evidence>
<dbReference type="Proteomes" id="UP000007799">
    <property type="component" value="Unassembled WGS sequence"/>
</dbReference>
<dbReference type="GO" id="GO:0005254">
    <property type="term" value="F:chloride channel activity"/>
    <property type="evidence" value="ECO:0007669"/>
    <property type="project" value="TreeGrafter"/>
</dbReference>
<dbReference type="GO" id="GO:0000175">
    <property type="term" value="F:3'-5'-RNA exonuclease activity"/>
    <property type="evidence" value="ECO:0007669"/>
    <property type="project" value="InterPro"/>
</dbReference>
<keyword evidence="6" id="KW-0325">Glycoprotein</keyword>